<dbReference type="Proteomes" id="UP000250079">
    <property type="component" value="Chromosome"/>
</dbReference>
<name>A0A2Z2NZ82_9GAMM</name>
<feature type="chain" id="PRO_5016328457" description="Lipid A palmitoyltransferase PagP" evidence="1">
    <location>
        <begin position="28"/>
        <end position="163"/>
    </location>
</feature>
<feature type="signal peptide" evidence="1">
    <location>
        <begin position="1"/>
        <end position="27"/>
    </location>
</feature>
<protein>
    <recommendedName>
        <fullName evidence="4">Lipid A palmitoyltransferase PagP</fullName>
    </recommendedName>
</protein>
<sequence>MKTKIFTYISAVIITLTLMLGSATAKADNSFLVLSTLSWHFENFDDRNAFTPGVGWEYSPSSKIGWHAGTLSDSFGYQSYYGGLVYASKPMVYSKVRLLLGATVVHKQYKKNAEPETKLLPFPAVEIKISKRSVLNISGSPAIDYADQKNNAVLFFQYKLNIL</sequence>
<reference evidence="2 3" key="1">
    <citation type="submission" date="2016-12" db="EMBL/GenBank/DDBJ databases">
        <authorList>
            <person name="Song W.-J."/>
            <person name="Kurnit D.M."/>
        </authorList>
    </citation>
    <scope>NUCLEOTIDE SEQUENCE [LARGE SCALE GENOMIC DNA]</scope>
    <source>
        <strain evidence="2 3">IMCC3135</strain>
    </source>
</reference>
<dbReference type="AlphaFoldDB" id="A0A2Z2NZ82"/>
<proteinExistence type="predicted"/>
<evidence type="ECO:0000313" key="3">
    <source>
        <dbReference type="Proteomes" id="UP000250079"/>
    </source>
</evidence>
<dbReference type="KEGG" id="gai:IMCC3135_25930"/>
<evidence type="ECO:0008006" key="4">
    <source>
        <dbReference type="Google" id="ProtNLM"/>
    </source>
</evidence>
<keyword evidence="1" id="KW-0732">Signal</keyword>
<evidence type="ECO:0000313" key="2">
    <source>
        <dbReference type="EMBL" id="ASJ75241.1"/>
    </source>
</evidence>
<dbReference type="Gene3D" id="2.40.160.20">
    <property type="match status" value="1"/>
</dbReference>
<dbReference type="EMBL" id="CP018632">
    <property type="protein sequence ID" value="ASJ75241.1"/>
    <property type="molecule type" value="Genomic_DNA"/>
</dbReference>
<accession>A0A2Z2NZ82</accession>
<gene>
    <name evidence="2" type="ORF">IMCC3135_25930</name>
</gene>
<keyword evidence="3" id="KW-1185">Reference proteome</keyword>
<organism evidence="2 3">
    <name type="scientific">Granulosicoccus antarcticus IMCC3135</name>
    <dbReference type="NCBI Taxonomy" id="1192854"/>
    <lineage>
        <taxon>Bacteria</taxon>
        <taxon>Pseudomonadati</taxon>
        <taxon>Pseudomonadota</taxon>
        <taxon>Gammaproteobacteria</taxon>
        <taxon>Chromatiales</taxon>
        <taxon>Granulosicoccaceae</taxon>
        <taxon>Granulosicoccus</taxon>
    </lineage>
</organism>
<evidence type="ECO:0000256" key="1">
    <source>
        <dbReference type="SAM" id="SignalP"/>
    </source>
</evidence>
<dbReference type="RefSeq" id="WP_088920180.1">
    <property type="nucleotide sequence ID" value="NZ_CP018632.1"/>
</dbReference>